<dbReference type="Proteomes" id="UP001162992">
    <property type="component" value="Chromosome 21"/>
</dbReference>
<keyword evidence="2" id="KW-1185">Reference proteome</keyword>
<dbReference type="EMBL" id="CM055112">
    <property type="protein sequence ID" value="KAJ7518572.1"/>
    <property type="molecule type" value="Genomic_DNA"/>
</dbReference>
<proteinExistence type="predicted"/>
<protein>
    <submittedName>
        <fullName evidence="1">Uncharacterized protein</fullName>
    </submittedName>
</protein>
<evidence type="ECO:0000313" key="2">
    <source>
        <dbReference type="Proteomes" id="UP001162992"/>
    </source>
</evidence>
<organism evidence="1 2">
    <name type="scientific">Diphasiastrum complanatum</name>
    <name type="common">Issler's clubmoss</name>
    <name type="synonym">Lycopodium complanatum</name>
    <dbReference type="NCBI Taxonomy" id="34168"/>
    <lineage>
        <taxon>Eukaryota</taxon>
        <taxon>Viridiplantae</taxon>
        <taxon>Streptophyta</taxon>
        <taxon>Embryophyta</taxon>
        <taxon>Tracheophyta</taxon>
        <taxon>Lycopodiopsida</taxon>
        <taxon>Lycopodiales</taxon>
        <taxon>Lycopodiaceae</taxon>
        <taxon>Lycopodioideae</taxon>
        <taxon>Diphasiastrum</taxon>
    </lineage>
</organism>
<reference evidence="2" key="1">
    <citation type="journal article" date="2024" name="Proc. Natl. Acad. Sci. U.S.A.">
        <title>Extraordinary preservation of gene collinearity over three hundred million years revealed in homosporous lycophytes.</title>
        <authorList>
            <person name="Li C."/>
            <person name="Wickell D."/>
            <person name="Kuo L.Y."/>
            <person name="Chen X."/>
            <person name="Nie B."/>
            <person name="Liao X."/>
            <person name="Peng D."/>
            <person name="Ji J."/>
            <person name="Jenkins J."/>
            <person name="Williams M."/>
            <person name="Shu S."/>
            <person name="Plott C."/>
            <person name="Barry K."/>
            <person name="Rajasekar S."/>
            <person name="Grimwood J."/>
            <person name="Han X."/>
            <person name="Sun S."/>
            <person name="Hou Z."/>
            <person name="He W."/>
            <person name="Dai G."/>
            <person name="Sun C."/>
            <person name="Schmutz J."/>
            <person name="Leebens-Mack J.H."/>
            <person name="Li F.W."/>
            <person name="Wang L."/>
        </authorList>
    </citation>
    <scope>NUCLEOTIDE SEQUENCE [LARGE SCALE GENOMIC DNA]</scope>
    <source>
        <strain evidence="2">cv. PW_Plant_1</strain>
    </source>
</reference>
<gene>
    <name evidence="1" type="ORF">O6H91_21G075200</name>
</gene>
<accession>A0ACC2ALX3</accession>
<evidence type="ECO:0000313" key="1">
    <source>
        <dbReference type="EMBL" id="KAJ7518572.1"/>
    </source>
</evidence>
<comment type="caution">
    <text evidence="1">The sequence shown here is derived from an EMBL/GenBank/DDBJ whole genome shotgun (WGS) entry which is preliminary data.</text>
</comment>
<sequence>MGFQACSFCTNNCYTARHGQYGQAPAPIVPTFYKLMTESIVTEEYYSQLRIPASFVKKHTKELSAIVILEGPSGQKWVAALKTATGGAARTEITRGWRAFSSNHKLEKGDVLIFKLVAKAHFLVQIFDKHGCEKEASYKADNNSKLIDHSGLLSSSCEYCKHLKVDNEQSDSLRTKKYDRLQKAYEKDCDCRRFTNRAGKWPLKKHFTKAAPSVTDFPDLAARNASDSVPVRERKSPHPKSAKELRVNKCNNLCSTPNPDTDKLRRTTEKRSEHRQPRAFKLSEDYFQPVQSVKVKSEQDQTKEIEKIPSEDYATARNNVALGRRILEQSLQYREKMEETQRTTSKKQAGKRKRDSTFESKFLSGDSFAHSRKAFKVLGFNVRELYRKISSHKNCCCMQSYPIITHGSPLSEASFDSANAFGFNVRELYRKISSHKNCCCMQSYPIITHGSPLSEASFDPANALNAALARKSTYPNVVKIMRKSEVQKGFWLGFPKDFALKWLPKMDTCGTLIDSAGKRWSAKWFAKRNGLSAGWRRFSVDHYLRIGDTCVFELINKHKLVVKIHIFRARVADVDPHRISFPPILPAKKFAKINDLMKCSSLESLGRGQSKNVVRHRNSQMKCRKNYEN</sequence>
<name>A0ACC2ALX3_DIPCM</name>